<dbReference type="PANTHER" id="PTHR11839:SF18">
    <property type="entry name" value="NUDIX HYDROLASE DOMAIN-CONTAINING PROTEIN"/>
    <property type="match status" value="1"/>
</dbReference>
<dbReference type="GO" id="GO:0016787">
    <property type="term" value="F:hydrolase activity"/>
    <property type="evidence" value="ECO:0007669"/>
    <property type="project" value="UniProtKB-KW"/>
</dbReference>
<reference evidence="4" key="1">
    <citation type="submission" date="2021-04" db="EMBL/GenBank/DDBJ databases">
        <title>Genome sequence of Woronichinia naegeliana from Washington state freshwater lake bloom.</title>
        <authorList>
            <person name="Dreher T.W."/>
        </authorList>
    </citation>
    <scope>NUCLEOTIDE SEQUENCE</scope>
    <source>
        <strain evidence="4">WA131</strain>
    </source>
</reference>
<accession>A0A977L099</accession>
<name>A0A977L099_9CYAN</name>
<dbReference type="PROSITE" id="PS00893">
    <property type="entry name" value="NUDIX_BOX"/>
    <property type="match status" value="1"/>
</dbReference>
<evidence type="ECO:0000259" key="3">
    <source>
        <dbReference type="PROSITE" id="PS51462"/>
    </source>
</evidence>
<evidence type="ECO:0000256" key="2">
    <source>
        <dbReference type="ARBA" id="ARBA00022801"/>
    </source>
</evidence>
<protein>
    <submittedName>
        <fullName evidence="4">NUDIX hydrolase</fullName>
    </submittedName>
</protein>
<dbReference type="GO" id="GO:0006753">
    <property type="term" value="P:nucleoside phosphate metabolic process"/>
    <property type="evidence" value="ECO:0007669"/>
    <property type="project" value="TreeGrafter"/>
</dbReference>
<sequence>MTSSNEPSLLLKERLRYQGRKFDFEVCQRRLPNGVEGECECIRHPGGALAVPLTADGRLILVNQYRFALQGRLLEFPAGTVEPTEDPAETIKRELEEETGYRAYQWRSLGKFPLAPGYSDEYIYAYLAQDLEKLAQPPQQDEDEDIEVVLMTFAEFEQAIVAGQAIDAKTITSYFLMKLSLAA</sequence>
<dbReference type="GO" id="GO:0005829">
    <property type="term" value="C:cytosol"/>
    <property type="evidence" value="ECO:0007669"/>
    <property type="project" value="TreeGrafter"/>
</dbReference>
<dbReference type="InterPro" id="IPR015797">
    <property type="entry name" value="NUDIX_hydrolase-like_dom_sf"/>
</dbReference>
<dbReference type="Gene3D" id="3.90.79.10">
    <property type="entry name" value="Nucleoside Triphosphate Pyrophosphohydrolase"/>
    <property type="match status" value="1"/>
</dbReference>
<dbReference type="KEGG" id="wna:KA717_11165"/>
<keyword evidence="2 4" id="KW-0378">Hydrolase</keyword>
<dbReference type="InterPro" id="IPR000086">
    <property type="entry name" value="NUDIX_hydrolase_dom"/>
</dbReference>
<feature type="domain" description="Nudix hydrolase" evidence="3">
    <location>
        <begin position="42"/>
        <end position="179"/>
    </location>
</feature>
<dbReference type="EMBL" id="CP073041">
    <property type="protein sequence ID" value="UXE63167.1"/>
    <property type="molecule type" value="Genomic_DNA"/>
</dbReference>
<dbReference type="GO" id="GO:0019693">
    <property type="term" value="P:ribose phosphate metabolic process"/>
    <property type="evidence" value="ECO:0007669"/>
    <property type="project" value="TreeGrafter"/>
</dbReference>
<dbReference type="Proteomes" id="UP001065613">
    <property type="component" value="Chromosome"/>
</dbReference>
<dbReference type="AlphaFoldDB" id="A0A977L099"/>
<dbReference type="PROSITE" id="PS51462">
    <property type="entry name" value="NUDIX"/>
    <property type="match status" value="1"/>
</dbReference>
<evidence type="ECO:0000256" key="1">
    <source>
        <dbReference type="ARBA" id="ARBA00001946"/>
    </source>
</evidence>
<evidence type="ECO:0000313" key="4">
    <source>
        <dbReference type="EMBL" id="UXE63167.1"/>
    </source>
</evidence>
<gene>
    <name evidence="4" type="ORF">KA717_11165</name>
</gene>
<dbReference type="SUPFAM" id="SSF55811">
    <property type="entry name" value="Nudix"/>
    <property type="match status" value="1"/>
</dbReference>
<dbReference type="Pfam" id="PF00293">
    <property type="entry name" value="NUDIX"/>
    <property type="match status" value="1"/>
</dbReference>
<dbReference type="CDD" id="cd03424">
    <property type="entry name" value="NUDIX_ADPRase_Nudt5_UGPPase_Nudt14"/>
    <property type="match status" value="1"/>
</dbReference>
<organism evidence="4">
    <name type="scientific">Woronichinia naegeliana WA131</name>
    <dbReference type="NCBI Taxonomy" id="2824559"/>
    <lineage>
        <taxon>Bacteria</taxon>
        <taxon>Bacillati</taxon>
        <taxon>Cyanobacteriota</taxon>
        <taxon>Cyanophyceae</taxon>
        <taxon>Synechococcales</taxon>
        <taxon>Coelosphaeriaceae</taxon>
        <taxon>Woronichinia</taxon>
    </lineage>
</organism>
<dbReference type="PANTHER" id="PTHR11839">
    <property type="entry name" value="UDP/ADP-SUGAR PYROPHOSPHATASE"/>
    <property type="match status" value="1"/>
</dbReference>
<comment type="cofactor">
    <cofactor evidence="1">
        <name>Mg(2+)</name>
        <dbReference type="ChEBI" id="CHEBI:18420"/>
    </cofactor>
</comment>
<dbReference type="InterPro" id="IPR020084">
    <property type="entry name" value="NUDIX_hydrolase_CS"/>
</dbReference>
<proteinExistence type="predicted"/>